<accession>A0A438C857</accession>
<feature type="compositionally biased region" description="Polar residues" evidence="1">
    <location>
        <begin position="83"/>
        <end position="97"/>
    </location>
</feature>
<name>A0A438C857_VITVI</name>
<dbReference type="AlphaFoldDB" id="A0A438C857"/>
<reference evidence="2 3" key="1">
    <citation type="journal article" date="2018" name="PLoS Genet.">
        <title>Population sequencing reveals clonal diversity and ancestral inbreeding in the grapevine cultivar Chardonnay.</title>
        <authorList>
            <person name="Roach M.J."/>
            <person name="Johnson D.L."/>
            <person name="Bohlmann J."/>
            <person name="van Vuuren H.J."/>
            <person name="Jones S.J."/>
            <person name="Pretorius I.S."/>
            <person name="Schmidt S.A."/>
            <person name="Borneman A.R."/>
        </authorList>
    </citation>
    <scope>NUCLEOTIDE SEQUENCE [LARGE SCALE GENOMIC DNA]</scope>
    <source>
        <strain evidence="3">cv. Chardonnay</strain>
        <tissue evidence="2">Leaf</tissue>
    </source>
</reference>
<evidence type="ECO:0000313" key="3">
    <source>
        <dbReference type="Proteomes" id="UP000288805"/>
    </source>
</evidence>
<feature type="region of interest" description="Disordered" evidence="1">
    <location>
        <begin position="70"/>
        <end position="136"/>
    </location>
</feature>
<feature type="region of interest" description="Disordered" evidence="1">
    <location>
        <begin position="1"/>
        <end position="22"/>
    </location>
</feature>
<evidence type="ECO:0000256" key="1">
    <source>
        <dbReference type="SAM" id="MobiDB-lite"/>
    </source>
</evidence>
<gene>
    <name evidence="2" type="ORF">CK203_087673</name>
</gene>
<feature type="compositionally biased region" description="Polar residues" evidence="1">
    <location>
        <begin position="112"/>
        <end position="121"/>
    </location>
</feature>
<comment type="caution">
    <text evidence="2">The sequence shown here is derived from an EMBL/GenBank/DDBJ whole genome shotgun (WGS) entry which is preliminary data.</text>
</comment>
<evidence type="ECO:0000313" key="2">
    <source>
        <dbReference type="EMBL" id="RVW19096.1"/>
    </source>
</evidence>
<dbReference type="Proteomes" id="UP000288805">
    <property type="component" value="Unassembled WGS sequence"/>
</dbReference>
<organism evidence="2 3">
    <name type="scientific">Vitis vinifera</name>
    <name type="common">Grape</name>
    <dbReference type="NCBI Taxonomy" id="29760"/>
    <lineage>
        <taxon>Eukaryota</taxon>
        <taxon>Viridiplantae</taxon>
        <taxon>Streptophyta</taxon>
        <taxon>Embryophyta</taxon>
        <taxon>Tracheophyta</taxon>
        <taxon>Spermatophyta</taxon>
        <taxon>Magnoliopsida</taxon>
        <taxon>eudicotyledons</taxon>
        <taxon>Gunneridae</taxon>
        <taxon>Pentapetalae</taxon>
        <taxon>rosids</taxon>
        <taxon>Vitales</taxon>
        <taxon>Vitaceae</taxon>
        <taxon>Viteae</taxon>
        <taxon>Vitis</taxon>
    </lineage>
</organism>
<protein>
    <submittedName>
        <fullName evidence="2">Uncharacterized protein</fullName>
    </submittedName>
</protein>
<proteinExistence type="predicted"/>
<dbReference type="EMBL" id="QGNW01002503">
    <property type="protein sequence ID" value="RVW19096.1"/>
    <property type="molecule type" value="Genomic_DNA"/>
</dbReference>
<sequence>MTAYVAHPIVPAGPEHPEIPQDEQPQQAEIPTKIIASALTTLLQCSCLRLHLLLLHHSWDSASYTATLGILSPPEHDMPGPSEPTNPFQDTPPTEQTVPHEETTTGEIETPILSTQTSTAKPSSPHDPPPPPDHLSTFLIYLL</sequence>